<protein>
    <recommendedName>
        <fullName evidence="4 5">o-succinylbenzoate synthase</fullName>
        <shortName evidence="4">OSB synthase</shortName>
        <shortName evidence="4">OSBS</shortName>
        <ecNumber evidence="4 5">4.2.1.113</ecNumber>
    </recommendedName>
    <alternativeName>
        <fullName evidence="4">4-(2'-carboxyphenyl)-4-oxybutyric acid synthase</fullName>
    </alternativeName>
    <alternativeName>
        <fullName evidence="4">o-succinylbenzoic acid synthase</fullName>
    </alternativeName>
</protein>
<evidence type="ECO:0000256" key="3">
    <source>
        <dbReference type="ARBA" id="ARBA00023239"/>
    </source>
</evidence>
<proteinExistence type="inferred from homology"/>
<dbReference type="SFLD" id="SFLDS00001">
    <property type="entry name" value="Enolase"/>
    <property type="match status" value="1"/>
</dbReference>
<dbReference type="Pfam" id="PF13378">
    <property type="entry name" value="MR_MLE_C"/>
    <property type="match status" value="1"/>
</dbReference>
<dbReference type="Proteomes" id="UP000239181">
    <property type="component" value="Unassembled WGS sequence"/>
</dbReference>
<feature type="binding site" evidence="4">
    <location>
        <position position="213"/>
    </location>
    <ligand>
        <name>Mg(2+)</name>
        <dbReference type="ChEBI" id="CHEBI:18420"/>
    </ligand>
</feature>
<comment type="cofactor">
    <cofactor evidence="4">
        <name>a divalent metal cation</name>
        <dbReference type="ChEBI" id="CHEBI:60240"/>
    </cofactor>
</comment>
<organism evidence="7 8">
    <name type="scientific">Pantoea coffeiphila</name>
    <dbReference type="NCBI Taxonomy" id="1465635"/>
    <lineage>
        <taxon>Bacteria</taxon>
        <taxon>Pseudomonadati</taxon>
        <taxon>Pseudomonadota</taxon>
        <taxon>Gammaproteobacteria</taxon>
        <taxon>Enterobacterales</taxon>
        <taxon>Erwiniaceae</taxon>
        <taxon>Pantoea</taxon>
    </lineage>
</organism>
<evidence type="ECO:0000259" key="6">
    <source>
        <dbReference type="SMART" id="SM00922"/>
    </source>
</evidence>
<dbReference type="NCBIfam" id="TIGR01927">
    <property type="entry name" value="menC_gam_Gplu"/>
    <property type="match status" value="1"/>
</dbReference>
<dbReference type="InterPro" id="IPR029065">
    <property type="entry name" value="Enolase_C-like"/>
</dbReference>
<dbReference type="EMBL" id="PDET01000002">
    <property type="protein sequence ID" value="PRD16708.1"/>
    <property type="molecule type" value="Genomic_DNA"/>
</dbReference>
<dbReference type="EC" id="4.2.1.113" evidence="4 5"/>
<evidence type="ECO:0000313" key="7">
    <source>
        <dbReference type="EMBL" id="PRD16708.1"/>
    </source>
</evidence>
<dbReference type="Gene3D" id="3.30.390.10">
    <property type="entry name" value="Enolase-like, N-terminal domain"/>
    <property type="match status" value="1"/>
</dbReference>
<dbReference type="CDD" id="cd03320">
    <property type="entry name" value="OSBS"/>
    <property type="match status" value="1"/>
</dbReference>
<dbReference type="InterPro" id="IPR041338">
    <property type="entry name" value="OSBS_N"/>
</dbReference>
<feature type="domain" description="Mandelate racemase/muconate lactonizing enzyme C-terminal" evidence="6">
    <location>
        <begin position="115"/>
        <end position="209"/>
    </location>
</feature>
<dbReference type="UniPathway" id="UPA00079"/>
<evidence type="ECO:0000256" key="5">
    <source>
        <dbReference type="NCBIfam" id="TIGR01927"/>
    </source>
</evidence>
<dbReference type="OrthoDB" id="3725747at2"/>
<keyword evidence="2 4" id="KW-0460">Magnesium</keyword>
<comment type="similarity">
    <text evidence="4">Belongs to the mandelate racemase/muconate lactonizing enzyme family. MenC type 1 subfamily.</text>
</comment>
<dbReference type="Gene3D" id="3.20.20.120">
    <property type="entry name" value="Enolase-like C-terminal domain"/>
    <property type="match status" value="1"/>
</dbReference>
<dbReference type="GO" id="GO:0000287">
    <property type="term" value="F:magnesium ion binding"/>
    <property type="evidence" value="ECO:0007669"/>
    <property type="project" value="UniProtKB-UniRule"/>
</dbReference>
<keyword evidence="1 4" id="KW-0479">Metal-binding</keyword>
<comment type="pathway">
    <text evidence="4">Quinol/quinone metabolism; menaquinone biosynthesis.</text>
</comment>
<comment type="catalytic activity">
    <reaction evidence="4">
        <text>(1R,6R)-6-hydroxy-2-succinyl-cyclohexa-2,4-diene-1-carboxylate = 2-succinylbenzoate + H2O</text>
        <dbReference type="Rhea" id="RHEA:10196"/>
        <dbReference type="ChEBI" id="CHEBI:15377"/>
        <dbReference type="ChEBI" id="CHEBI:18325"/>
        <dbReference type="ChEBI" id="CHEBI:58689"/>
        <dbReference type="EC" id="4.2.1.113"/>
    </reaction>
</comment>
<evidence type="ECO:0000256" key="1">
    <source>
        <dbReference type="ARBA" id="ARBA00022723"/>
    </source>
</evidence>
<dbReference type="InterPro" id="IPR013342">
    <property type="entry name" value="Mandelate_racemase_C"/>
</dbReference>
<comment type="caution">
    <text evidence="7">The sequence shown here is derived from an EMBL/GenBank/DDBJ whole genome shotgun (WGS) entry which is preliminary data.</text>
</comment>
<gene>
    <name evidence="4" type="primary">menC</name>
    <name evidence="7" type="ORF">CQW29_03325</name>
</gene>
<dbReference type="AlphaFoldDB" id="A0A2S9IG20"/>
<accession>A0A2S9IG20</accession>
<sequence length="322" mass="35229">MRSATLFGYQLALDAGVVLREQRLKSRLGMLVKLVDDRGEGWGEIAPLPQFSVETPELAQMQAAKWLERWCAGEQPPDSPLPSVAFGISCALAELEGQLPAEGCWQSATLCSGDPDALFERLQNQSAPLAKMKVGLYEAVRDGMQVNLLLEALPDLTLRLDANRSWTLEKALQFARYISNELRGRIAFIEEPCRTVAESMAFARQTGIAIAWDESLRDDATLLSAQQGVRAVVIKPTLTGSIQKVQQQVAAAQRLGLTPVISSALESSLGLTQLARLAQQLTPGTVPGLDTLSLMQKQLLRHWPGSTLPLSGKEELQCLWQQ</sequence>
<feature type="binding site" evidence="4">
    <location>
        <position position="161"/>
    </location>
    <ligand>
        <name>Mg(2+)</name>
        <dbReference type="ChEBI" id="CHEBI:18420"/>
    </ligand>
</feature>
<dbReference type="NCBIfam" id="NF003473">
    <property type="entry name" value="PRK05105.1"/>
    <property type="match status" value="1"/>
</dbReference>
<dbReference type="UniPathway" id="UPA01057">
    <property type="reaction ID" value="UER00165"/>
</dbReference>
<feature type="active site" description="Proton acceptor" evidence="4">
    <location>
        <position position="235"/>
    </location>
</feature>
<dbReference type="Pfam" id="PF21508">
    <property type="entry name" value="MenC_N"/>
    <property type="match status" value="1"/>
</dbReference>
<dbReference type="SUPFAM" id="SSF54826">
    <property type="entry name" value="Enolase N-terminal domain-like"/>
    <property type="match status" value="1"/>
</dbReference>
<dbReference type="SMART" id="SM00922">
    <property type="entry name" value="MR_MLE"/>
    <property type="match status" value="1"/>
</dbReference>
<feature type="binding site" evidence="4">
    <location>
        <position position="190"/>
    </location>
    <ligand>
        <name>Mg(2+)</name>
        <dbReference type="ChEBI" id="CHEBI:18420"/>
    </ligand>
</feature>
<dbReference type="InterPro" id="IPR029017">
    <property type="entry name" value="Enolase-like_N"/>
</dbReference>
<dbReference type="SUPFAM" id="SSF51604">
    <property type="entry name" value="Enolase C-terminal domain-like"/>
    <property type="match status" value="1"/>
</dbReference>
<dbReference type="RefSeq" id="WP_105591288.1">
    <property type="nucleotide sequence ID" value="NZ_PDET01000002.1"/>
</dbReference>
<dbReference type="PANTHER" id="PTHR48073:SF2">
    <property type="entry name" value="O-SUCCINYLBENZOATE SYNTHASE"/>
    <property type="match status" value="1"/>
</dbReference>
<dbReference type="InterPro" id="IPR010196">
    <property type="entry name" value="OSB_synthase_MenC1"/>
</dbReference>
<comment type="function">
    <text evidence="4">Converts 2-succinyl-6-hydroxy-2,4-cyclohexadiene-1-carboxylate (SHCHC) to 2-succinylbenzoate (OSB).</text>
</comment>
<dbReference type="GO" id="GO:0043748">
    <property type="term" value="F:O-succinylbenzoate synthase activity"/>
    <property type="evidence" value="ECO:0007669"/>
    <property type="project" value="UniProtKB-EC"/>
</dbReference>
<reference evidence="7 8" key="1">
    <citation type="submission" date="2017-10" db="EMBL/GenBank/DDBJ databases">
        <title>Draft genome of two endophytic bacteria isolated from 'guarana' Paullinia cupana (Mart.) Ducke.</title>
        <authorList>
            <person name="Siqueira K.A."/>
            <person name="Liotti R.G."/>
            <person name="Mendes T.A."/>
            <person name="Soares M.A."/>
        </authorList>
    </citation>
    <scope>NUCLEOTIDE SEQUENCE [LARGE SCALE GENOMIC DNA]</scope>
    <source>
        <strain evidence="7 8">342</strain>
    </source>
</reference>
<evidence type="ECO:0000256" key="4">
    <source>
        <dbReference type="HAMAP-Rule" id="MF_00470"/>
    </source>
</evidence>
<name>A0A2S9IG20_9GAMM</name>
<keyword evidence="4" id="KW-0474">Menaquinone biosynthesis</keyword>
<dbReference type="SFLD" id="SFLDG00180">
    <property type="entry name" value="muconate_cycloisomerase"/>
    <property type="match status" value="1"/>
</dbReference>
<dbReference type="PANTHER" id="PTHR48073">
    <property type="entry name" value="O-SUCCINYLBENZOATE SYNTHASE-RELATED"/>
    <property type="match status" value="1"/>
</dbReference>
<evidence type="ECO:0000256" key="2">
    <source>
        <dbReference type="ARBA" id="ARBA00022842"/>
    </source>
</evidence>
<evidence type="ECO:0000313" key="8">
    <source>
        <dbReference type="Proteomes" id="UP000239181"/>
    </source>
</evidence>
<dbReference type="InterPro" id="IPR036849">
    <property type="entry name" value="Enolase-like_C_sf"/>
</dbReference>
<feature type="active site" description="Proton donor" evidence="4">
    <location>
        <position position="133"/>
    </location>
</feature>
<dbReference type="GO" id="GO:0009234">
    <property type="term" value="P:menaquinone biosynthetic process"/>
    <property type="evidence" value="ECO:0007669"/>
    <property type="project" value="UniProtKB-UniRule"/>
</dbReference>
<keyword evidence="8" id="KW-1185">Reference proteome</keyword>
<comment type="pathway">
    <text evidence="4">Quinol/quinone metabolism; 1,4-dihydroxy-2-naphthoate biosynthesis; 1,4-dihydroxy-2-naphthoate from chorismate: step 4/7.</text>
</comment>
<dbReference type="HAMAP" id="MF_00470">
    <property type="entry name" value="MenC_1"/>
    <property type="match status" value="1"/>
</dbReference>
<dbReference type="SFLD" id="SFLDF00009">
    <property type="entry name" value="o-succinylbenzoate_synthase"/>
    <property type="match status" value="1"/>
</dbReference>
<keyword evidence="3 4" id="KW-0456">Lyase</keyword>